<evidence type="ECO:0000313" key="3">
    <source>
        <dbReference type="EMBL" id="PIC41295.1"/>
    </source>
</evidence>
<feature type="compositionally biased region" description="Low complexity" evidence="2">
    <location>
        <begin position="946"/>
        <end position="956"/>
    </location>
</feature>
<feature type="region of interest" description="Disordered" evidence="2">
    <location>
        <begin position="1"/>
        <end position="36"/>
    </location>
</feature>
<organism evidence="3 4">
    <name type="scientific">Caenorhabditis nigoni</name>
    <dbReference type="NCBI Taxonomy" id="1611254"/>
    <lineage>
        <taxon>Eukaryota</taxon>
        <taxon>Metazoa</taxon>
        <taxon>Ecdysozoa</taxon>
        <taxon>Nematoda</taxon>
        <taxon>Chromadorea</taxon>
        <taxon>Rhabditida</taxon>
        <taxon>Rhabditina</taxon>
        <taxon>Rhabditomorpha</taxon>
        <taxon>Rhabditoidea</taxon>
        <taxon>Rhabditidae</taxon>
        <taxon>Peloderinae</taxon>
        <taxon>Caenorhabditis</taxon>
    </lineage>
</organism>
<evidence type="ECO:0000256" key="1">
    <source>
        <dbReference type="SAM" id="Coils"/>
    </source>
</evidence>
<name>A0A2G5UNZ9_9PELO</name>
<proteinExistence type="predicted"/>
<dbReference type="OrthoDB" id="5909106at2759"/>
<protein>
    <submittedName>
        <fullName evidence="3">Uncharacterized protein</fullName>
    </submittedName>
</protein>
<dbReference type="EMBL" id="PDUG01000003">
    <property type="protein sequence ID" value="PIC41295.1"/>
    <property type="molecule type" value="Genomic_DNA"/>
</dbReference>
<keyword evidence="4" id="KW-1185">Reference proteome</keyword>
<feature type="region of interest" description="Disordered" evidence="2">
    <location>
        <begin position="307"/>
        <end position="372"/>
    </location>
</feature>
<accession>A0A2G5UNZ9</accession>
<evidence type="ECO:0000256" key="2">
    <source>
        <dbReference type="SAM" id="MobiDB-lite"/>
    </source>
</evidence>
<feature type="compositionally biased region" description="Basic and acidic residues" evidence="2">
    <location>
        <begin position="310"/>
        <end position="321"/>
    </location>
</feature>
<feature type="region of interest" description="Disordered" evidence="2">
    <location>
        <begin position="933"/>
        <end position="956"/>
    </location>
</feature>
<keyword evidence="1" id="KW-0175">Coiled coil</keyword>
<feature type="compositionally biased region" description="Basic and acidic residues" evidence="2">
    <location>
        <begin position="342"/>
        <end position="356"/>
    </location>
</feature>
<evidence type="ECO:0000313" key="4">
    <source>
        <dbReference type="Proteomes" id="UP000230233"/>
    </source>
</evidence>
<dbReference type="AlphaFoldDB" id="A0A2G5UNZ9"/>
<feature type="coiled-coil region" evidence="1">
    <location>
        <begin position="810"/>
        <end position="856"/>
    </location>
</feature>
<gene>
    <name evidence="3" type="primary">Cnig_chr_III.g8760</name>
    <name evidence="3" type="ORF">B9Z55_008760</name>
</gene>
<dbReference type="Proteomes" id="UP000230233">
    <property type="component" value="Chromosome III"/>
</dbReference>
<comment type="caution">
    <text evidence="3">The sequence shown here is derived from an EMBL/GenBank/DDBJ whole genome shotgun (WGS) entry which is preliminary data.</text>
</comment>
<sequence length="980" mass="112030">MAKFGAAKMKQAPLSIEAKRARNRRNSQNFQNRRRREAAEIKARVSYLDDCHRSAKNSTKFLEREFSKFFGPDALKELRHTVHPFEIDLKAFEELHKDIRTKEQKLAEIERQRRYQLGINLMTNASQKSRMNASLKLTQLKLRELVLEGQIKEYRAWQEALEAALGTDPPLAEFYDSSAAIDPNVADDRSSEDRGWQNPGQLEAFQNSENSNFFDMPILKKEEEDPSKGEESGDAVRNYISDKFHSNTSGGWQKEEMTLNGTVLQNTHDRFFDFECSHGSDTANESHDFFGETSYEPSKIEISAAIKTNSAHDHSSEDREWQNPGPLKASQNTDFLATPISERQEGPSEAEERSSVKCDFGNNFNGGSSDDLEELDVDVIDGSPTANTGISTHVDSETTKLRQRRQTLLAPMNKSQRTDVSGGTIYLLDDHFIYNDPKITNSPSLLHTGTLHHVTSSKQVLEGHEDHSQAEESEDAVRKYISNKFHSNTPGGWQKEEMTINGTVLRNTHDRFFDFECSHGSHTAKESHDFFGETRYEPIKIKIQSPPSPLNNPPQLPVPPTEHLFEDHSVDGKWNRALEPSPDRLQTATAMLNTAQQQPVTPIEQFSAGRSSPASSFISGDLAEDYWELDCPAPPNDAGSPTEDHLEPDWLEPSCDTTATTATMDRWTANVKNHLKMDFENSGKIDFSDFQDQEIKEEIPESLFDRLRPFSDMPEIDYFGPKRRKTKEDFQKMTPEARHAYKKEINRNATRNYQNRKRAIKLEKIDNFRDLNLKFMRIQVKNRTMEMENSGKIDKIELENLKNKIRWEAVEGNLEKYRRLDENVKNLELKLKSIMNVRHEEKINKLTNASQKCRAKEDLRMAELELQTFITQNRLEMELEIRKKLEELLENSDGKSEILEEKPEKFEFPAENPELLMPKMDSDELEALLSLTMLAKEQGNSAENPSTSSGNSSGNSTGNIDFSRFLDLSNFGNFSIPTDF</sequence>
<reference evidence="4" key="1">
    <citation type="submission" date="2017-10" db="EMBL/GenBank/DDBJ databases">
        <title>Rapid genome shrinkage in a self-fertile nematode reveals novel sperm competition proteins.</title>
        <authorList>
            <person name="Yin D."/>
            <person name="Schwarz E.M."/>
            <person name="Thomas C.G."/>
            <person name="Felde R.L."/>
            <person name="Korf I.F."/>
            <person name="Cutter A.D."/>
            <person name="Schartner C.M."/>
            <person name="Ralston E.J."/>
            <person name="Meyer B.J."/>
            <person name="Haag E.S."/>
        </authorList>
    </citation>
    <scope>NUCLEOTIDE SEQUENCE [LARGE SCALE GENOMIC DNA]</scope>
    <source>
        <strain evidence="4">JU1422</strain>
    </source>
</reference>